<name>G4T4P7_META2</name>
<dbReference type="KEGG" id="mah:MEALZ_p0098"/>
<protein>
    <recommendedName>
        <fullName evidence="3">DNA topoisomerase</fullName>
        <ecNumber evidence="3">5.6.2.1</ecNumber>
    </recommendedName>
    <alternativeName>
        <fullName evidence="12">Omega-protein</fullName>
    </alternativeName>
    <alternativeName>
        <fullName evidence="11">Relaxing enzyme</fullName>
    </alternativeName>
    <alternativeName>
        <fullName evidence="9">Swivelase</fullName>
    </alternativeName>
    <alternativeName>
        <fullName evidence="10">Untwisting enzyme</fullName>
    </alternativeName>
</protein>
<reference evidence="15 16" key="1">
    <citation type="journal article" date="2012" name="J. Bacteriol.">
        <title>Genome sequence of the haloalkaliphilic methanotrophic bacterium Methylomicrobium alcaliphilum 20Z.</title>
        <authorList>
            <person name="Vuilleumier S."/>
            <person name="Khmelenina V.N."/>
            <person name="Bringel F."/>
            <person name="Reshetnikov A.S."/>
            <person name="Lajus A."/>
            <person name="Mangenot S."/>
            <person name="Rouy Z."/>
            <person name="Op den Camp H.J."/>
            <person name="Jetten M.S."/>
            <person name="Dispirito A.A."/>
            <person name="Dunfield P."/>
            <person name="Klotz M.G."/>
            <person name="Semrau J.D."/>
            <person name="Stein L.Y."/>
            <person name="Barbe V."/>
            <person name="Medigue C."/>
            <person name="Trotsenko Y.A."/>
            <person name="Kalyuzhnaya M.G."/>
        </authorList>
    </citation>
    <scope>NUCLEOTIDE SEQUENCE [LARGE SCALE GENOMIC DNA]</scope>
    <source>
        <strain evidence="16">DSM 19304 / NCIMB 14124 / VKM B-2133 / 20Z</strain>
    </source>
</reference>
<geneLocation type="plasmid" evidence="15 16">
    <name>MEALZ_p</name>
</geneLocation>
<evidence type="ECO:0000256" key="8">
    <source>
        <dbReference type="ARBA" id="ARBA00023235"/>
    </source>
</evidence>
<evidence type="ECO:0000256" key="11">
    <source>
        <dbReference type="ARBA" id="ARBA00032235"/>
    </source>
</evidence>
<keyword evidence="16" id="KW-1185">Reference proteome</keyword>
<keyword evidence="7" id="KW-0238">DNA-binding</keyword>
<dbReference type="NCBIfam" id="TIGR01056">
    <property type="entry name" value="topB"/>
    <property type="match status" value="1"/>
</dbReference>
<dbReference type="InterPro" id="IPR034144">
    <property type="entry name" value="TOPRIM_TopoIII"/>
</dbReference>
<dbReference type="InterPro" id="IPR023406">
    <property type="entry name" value="Topo_IA_AS"/>
</dbReference>
<evidence type="ECO:0000256" key="2">
    <source>
        <dbReference type="ARBA" id="ARBA00009446"/>
    </source>
</evidence>
<dbReference type="Gene3D" id="3.40.50.140">
    <property type="match status" value="1"/>
</dbReference>
<dbReference type="InterPro" id="IPR013497">
    <property type="entry name" value="Topo_IA_cen"/>
</dbReference>
<dbReference type="GO" id="GO:0006265">
    <property type="term" value="P:DNA topological change"/>
    <property type="evidence" value="ECO:0007669"/>
    <property type="project" value="InterPro"/>
</dbReference>
<evidence type="ECO:0000259" key="13">
    <source>
        <dbReference type="PROSITE" id="PS50880"/>
    </source>
</evidence>
<evidence type="ECO:0000256" key="12">
    <source>
        <dbReference type="ARBA" id="ARBA00032877"/>
    </source>
</evidence>
<evidence type="ECO:0000256" key="9">
    <source>
        <dbReference type="ARBA" id="ARBA00030003"/>
    </source>
</evidence>
<dbReference type="PANTHER" id="PTHR11390:SF21">
    <property type="entry name" value="DNA TOPOISOMERASE 3-ALPHA"/>
    <property type="match status" value="1"/>
</dbReference>
<evidence type="ECO:0000313" key="15">
    <source>
        <dbReference type="EMBL" id="CCE25803.1"/>
    </source>
</evidence>
<keyword evidence="5" id="KW-0460">Magnesium</keyword>
<dbReference type="Gene3D" id="2.70.20.10">
    <property type="entry name" value="Topoisomerase I, domain 3"/>
    <property type="match status" value="1"/>
</dbReference>
<feature type="domain" description="Topo IA-type catalytic" evidence="14">
    <location>
        <begin position="157"/>
        <end position="611"/>
    </location>
</feature>
<dbReference type="Gene3D" id="1.10.290.10">
    <property type="entry name" value="Topoisomerase I, domain 4"/>
    <property type="match status" value="1"/>
</dbReference>
<dbReference type="HOGENOM" id="CLU_002929_5_2_6"/>
<dbReference type="GO" id="GO:0046872">
    <property type="term" value="F:metal ion binding"/>
    <property type="evidence" value="ECO:0007669"/>
    <property type="project" value="UniProtKB-KW"/>
</dbReference>
<dbReference type="GO" id="GO:0003917">
    <property type="term" value="F:DNA topoisomerase type I (single strand cut, ATP-independent) activity"/>
    <property type="evidence" value="ECO:0007669"/>
    <property type="project" value="UniProtKB-EC"/>
</dbReference>
<comment type="similarity">
    <text evidence="2">Belongs to the type IA topoisomerase family.</text>
</comment>
<dbReference type="AlphaFoldDB" id="G4T4P7"/>
<dbReference type="InterPro" id="IPR013826">
    <property type="entry name" value="Topo_IA_cen_sub3"/>
</dbReference>
<evidence type="ECO:0000313" key="16">
    <source>
        <dbReference type="Proteomes" id="UP000008315"/>
    </source>
</evidence>
<evidence type="ECO:0000256" key="10">
    <source>
        <dbReference type="ARBA" id="ARBA00031985"/>
    </source>
</evidence>
<gene>
    <name evidence="15" type="primary">topB</name>
    <name evidence="15" type="ordered locus">MEALZ_p0098</name>
</gene>
<dbReference type="Pfam" id="PF01131">
    <property type="entry name" value="Topoisom_bac"/>
    <property type="match status" value="1"/>
</dbReference>
<dbReference type="PROSITE" id="PS50880">
    <property type="entry name" value="TOPRIM"/>
    <property type="match status" value="1"/>
</dbReference>
<dbReference type="CDD" id="cd03362">
    <property type="entry name" value="TOPRIM_TopoIA_TopoIII"/>
    <property type="match status" value="1"/>
</dbReference>
<dbReference type="PANTHER" id="PTHR11390">
    <property type="entry name" value="PROKARYOTIC DNA TOPOISOMERASE"/>
    <property type="match status" value="1"/>
</dbReference>
<dbReference type="Pfam" id="PF01751">
    <property type="entry name" value="Toprim"/>
    <property type="match status" value="1"/>
</dbReference>
<dbReference type="SMART" id="SM00437">
    <property type="entry name" value="TOP1Ac"/>
    <property type="match status" value="1"/>
</dbReference>
<dbReference type="PROSITE" id="PS00396">
    <property type="entry name" value="TOPO_IA_1"/>
    <property type="match status" value="1"/>
</dbReference>
<organism evidence="15 16">
    <name type="scientific">Methylotuvimicrobium alcaliphilum (strain DSM 19304 / NCIMB 14124 / VKM B-2133 / 20Z)</name>
    <name type="common">Methylomicrobium alcaliphilum</name>
    <dbReference type="NCBI Taxonomy" id="1091494"/>
    <lineage>
        <taxon>Bacteria</taxon>
        <taxon>Pseudomonadati</taxon>
        <taxon>Pseudomonadota</taxon>
        <taxon>Gammaproteobacteria</taxon>
        <taxon>Methylococcales</taxon>
        <taxon>Methylococcaceae</taxon>
        <taxon>Methylotuvimicrobium</taxon>
    </lineage>
</organism>
<dbReference type="PRINTS" id="PR00417">
    <property type="entry name" value="PRTPISMRASEI"/>
</dbReference>
<dbReference type="InterPro" id="IPR003601">
    <property type="entry name" value="Topo_IA_2"/>
</dbReference>
<dbReference type="EC" id="5.6.2.1" evidence="3"/>
<accession>G4T4P7</accession>
<dbReference type="InterPro" id="IPR023405">
    <property type="entry name" value="Topo_IA_core_domain"/>
</dbReference>
<sequence length="689" mass="75887">MNLFIAEKPSVAKAIAGELGMTGKGDGFIQCGSDKVTWCFGHLLEQAEPDDYTPSDVPRGHNGKKVWRVDELPIIPTTWILMPKEDAKKQLTAIGKLLKEADVIVNAGDPDREGQLLVDEVLEHFNNTKPVRRFWVSAQDSVSVQRGLAALKDNTHFAGWADAAKARQRADWLIGMNLSRAYTLRAQRGGSRALLTVGRVQTPTLALVVARDREIEGFKPVPYHTIRAEIQHAGGSFFAAWKAKEDQAGLDSEGRLVDTAIANALVEKIAGKPVIIAEYKEEAKTQSQPLAFALSDITLLASHKFGYSAEEVLKACQALYETHKLTSYPRTDCAYLPESQHADAAGILAAIKYVNPELGGIVDGADPRIKSKTWNDSKITAHHGIIPTLHKGGKSGLSDQERTIYELIVRAYLAQFYPLHEYRQTTVSAEVESETFTANGKVITRNGWREVFQEADEDDKHDSEEGNRQRLPAMKQGDDVTCGQAARRDAKTKPPARFTEGTLTRAMENIHKFVSDPDHKKVLRDGDGIGTSATRASILSELKRREFLELKGKHIISTTLGRSVIDALPEVVKSPVLTALYERMLKGIEQGNTEMGAFIARQEDFIREQVAKANAGAVRIAGGKEGTPVSSLHKCMACGSGLSRRPSKKPGHFWWGCSNFPTCKQTYPELKGRPDYSKGRDNNQTVIKG</sequence>
<dbReference type="RefSeq" id="WP_014133159.1">
    <property type="nucleotide sequence ID" value="NC_016108.1"/>
</dbReference>
<dbReference type="SMART" id="SM00493">
    <property type="entry name" value="TOPRIM"/>
    <property type="match status" value="1"/>
</dbReference>
<keyword evidence="15" id="KW-0614">Plasmid</keyword>
<dbReference type="NCBIfam" id="NF005829">
    <property type="entry name" value="PRK07726.1"/>
    <property type="match status" value="1"/>
</dbReference>
<dbReference type="InterPro" id="IPR006171">
    <property type="entry name" value="TOPRIM_dom"/>
</dbReference>
<keyword evidence="8 15" id="KW-0413">Isomerase</keyword>
<evidence type="ECO:0000256" key="7">
    <source>
        <dbReference type="ARBA" id="ARBA00023125"/>
    </source>
</evidence>
<keyword evidence="4" id="KW-0479">Metal-binding</keyword>
<dbReference type="Proteomes" id="UP000008315">
    <property type="component" value="Plasmid MEALZ_p"/>
</dbReference>
<dbReference type="CDD" id="cd00186">
    <property type="entry name" value="TOP1Ac"/>
    <property type="match status" value="1"/>
</dbReference>
<dbReference type="PROSITE" id="PS52039">
    <property type="entry name" value="TOPO_IA_2"/>
    <property type="match status" value="1"/>
</dbReference>
<evidence type="ECO:0000256" key="5">
    <source>
        <dbReference type="ARBA" id="ARBA00022842"/>
    </source>
</evidence>
<dbReference type="GO" id="GO:0003677">
    <property type="term" value="F:DNA binding"/>
    <property type="evidence" value="ECO:0007669"/>
    <property type="project" value="UniProtKB-KW"/>
</dbReference>
<dbReference type="InterPro" id="IPR003602">
    <property type="entry name" value="Topo_IA_DNA-bd_dom"/>
</dbReference>
<feature type="domain" description="Toprim" evidence="13">
    <location>
        <begin position="1"/>
        <end position="140"/>
    </location>
</feature>
<evidence type="ECO:0000256" key="4">
    <source>
        <dbReference type="ARBA" id="ARBA00022723"/>
    </source>
</evidence>
<dbReference type="Gene3D" id="1.10.460.10">
    <property type="entry name" value="Topoisomerase I, domain 2"/>
    <property type="match status" value="1"/>
</dbReference>
<dbReference type="InterPro" id="IPR005738">
    <property type="entry name" value="TopoIII"/>
</dbReference>
<dbReference type="InterPro" id="IPR000380">
    <property type="entry name" value="Topo_IA"/>
</dbReference>
<dbReference type="EMBL" id="FO082061">
    <property type="protein sequence ID" value="CCE25803.1"/>
    <property type="molecule type" value="Genomic_DNA"/>
</dbReference>
<proteinExistence type="inferred from homology"/>
<dbReference type="SUPFAM" id="SSF56712">
    <property type="entry name" value="Prokaryotic type I DNA topoisomerase"/>
    <property type="match status" value="1"/>
</dbReference>
<evidence type="ECO:0000259" key="14">
    <source>
        <dbReference type="PROSITE" id="PS52039"/>
    </source>
</evidence>
<evidence type="ECO:0000256" key="3">
    <source>
        <dbReference type="ARBA" id="ARBA00012891"/>
    </source>
</evidence>
<dbReference type="GO" id="GO:0043597">
    <property type="term" value="C:cytoplasmic replication fork"/>
    <property type="evidence" value="ECO:0007669"/>
    <property type="project" value="TreeGrafter"/>
</dbReference>
<dbReference type="GO" id="GO:0006310">
    <property type="term" value="P:DNA recombination"/>
    <property type="evidence" value="ECO:0007669"/>
    <property type="project" value="TreeGrafter"/>
</dbReference>
<dbReference type="SMART" id="SM00436">
    <property type="entry name" value="TOP1Bc"/>
    <property type="match status" value="1"/>
</dbReference>
<dbReference type="InterPro" id="IPR013825">
    <property type="entry name" value="Topo_IA_cen_sub2"/>
</dbReference>
<keyword evidence="6" id="KW-0799">Topoisomerase</keyword>
<dbReference type="InterPro" id="IPR013824">
    <property type="entry name" value="Topo_IA_cen_sub1"/>
</dbReference>
<dbReference type="Gene3D" id="3.30.65.10">
    <property type="entry name" value="Bacterial Topoisomerase I, domain 1"/>
    <property type="match status" value="1"/>
</dbReference>
<comment type="catalytic activity">
    <reaction evidence="1">
        <text>ATP-independent breakage of single-stranded DNA, followed by passage and rejoining.</text>
        <dbReference type="EC" id="5.6.2.1"/>
    </reaction>
</comment>
<evidence type="ECO:0000256" key="6">
    <source>
        <dbReference type="ARBA" id="ARBA00023029"/>
    </source>
</evidence>
<dbReference type="GO" id="GO:0006281">
    <property type="term" value="P:DNA repair"/>
    <property type="evidence" value="ECO:0007669"/>
    <property type="project" value="TreeGrafter"/>
</dbReference>
<evidence type="ECO:0000256" key="1">
    <source>
        <dbReference type="ARBA" id="ARBA00000213"/>
    </source>
</evidence>